<feature type="transmembrane region" description="Helical" evidence="6">
    <location>
        <begin position="46"/>
        <end position="70"/>
    </location>
</feature>
<keyword evidence="3 6" id="KW-0812">Transmembrane</keyword>
<organism evidence="8 9">
    <name type="scientific">Streptococcus zalophi</name>
    <dbReference type="NCBI Taxonomy" id="640031"/>
    <lineage>
        <taxon>Bacteria</taxon>
        <taxon>Bacillati</taxon>
        <taxon>Bacillota</taxon>
        <taxon>Bacilli</taxon>
        <taxon>Lactobacillales</taxon>
        <taxon>Streptococcaceae</taxon>
        <taxon>Streptococcus</taxon>
    </lineage>
</organism>
<dbReference type="Pfam" id="PF10035">
    <property type="entry name" value="DUF2179"/>
    <property type="match status" value="1"/>
</dbReference>
<dbReference type="InterPro" id="IPR015867">
    <property type="entry name" value="N-reg_PII/ATP_PRibTrfase_C"/>
</dbReference>
<feature type="transmembrane region" description="Helical" evidence="6">
    <location>
        <begin position="7"/>
        <end position="26"/>
    </location>
</feature>
<feature type="transmembrane region" description="Helical" evidence="6">
    <location>
        <begin position="170"/>
        <end position="190"/>
    </location>
</feature>
<evidence type="ECO:0000256" key="4">
    <source>
        <dbReference type="ARBA" id="ARBA00022989"/>
    </source>
</evidence>
<gene>
    <name evidence="8" type="ORF">JHK64_05450</name>
</gene>
<dbReference type="PANTHER" id="PTHR33545">
    <property type="entry name" value="UPF0750 MEMBRANE PROTEIN YITT-RELATED"/>
    <property type="match status" value="1"/>
</dbReference>
<keyword evidence="2" id="KW-1003">Cell membrane</keyword>
<evidence type="ECO:0000313" key="9">
    <source>
        <dbReference type="Proteomes" id="UP000644875"/>
    </source>
</evidence>
<protein>
    <submittedName>
        <fullName evidence="8">YitT family protein</fullName>
    </submittedName>
</protein>
<keyword evidence="4 6" id="KW-1133">Transmembrane helix</keyword>
<evidence type="ECO:0000313" key="8">
    <source>
        <dbReference type="EMBL" id="MBJ8350073.1"/>
    </source>
</evidence>
<comment type="subcellular location">
    <subcellularLocation>
        <location evidence="1">Cell membrane</location>
        <topology evidence="1">Multi-pass membrane protein</topology>
    </subcellularLocation>
</comment>
<feature type="domain" description="DUF2179" evidence="7">
    <location>
        <begin position="216"/>
        <end position="270"/>
    </location>
</feature>
<reference evidence="8 9" key="1">
    <citation type="journal article" date="2021" name="Int. J. Syst. Evol. Microbiol.">
        <title>Streptococcus vicugnae sp. nov., isolated from faeces of alpacas (Vicugna pacos) and cattle (Bos taurus), Streptococcus zalophi sp. nov., and Streptococcus pacificus sp. nov., isolated from respiratory tract of California sea lions (Zalophus californianus).</title>
        <authorList>
            <person name="Volokhov D.V."/>
            <person name="Zagorodnyaya T.A."/>
            <person name="Shen Z."/>
            <person name="Blom J."/>
            <person name="Furtak V.A."/>
            <person name="Eisenberg T."/>
            <person name="Fan P."/>
            <person name="Jeong K.C."/>
            <person name="Gao Y."/>
            <person name="Zhang S."/>
            <person name="Amselle M."/>
        </authorList>
    </citation>
    <scope>NUCLEOTIDE SEQUENCE [LARGE SCALE GENOMIC DNA]</scope>
    <source>
        <strain evidence="9">CSL7508-lung</strain>
    </source>
</reference>
<dbReference type="PIRSF" id="PIRSF006483">
    <property type="entry name" value="Membrane_protein_YitT"/>
    <property type="match status" value="1"/>
</dbReference>
<dbReference type="InterPro" id="IPR003740">
    <property type="entry name" value="YitT"/>
</dbReference>
<feature type="transmembrane region" description="Helical" evidence="6">
    <location>
        <begin position="143"/>
        <end position="164"/>
    </location>
</feature>
<dbReference type="GO" id="GO:0005886">
    <property type="term" value="C:plasma membrane"/>
    <property type="evidence" value="ECO:0007669"/>
    <property type="project" value="UniProtKB-SubCell"/>
</dbReference>
<evidence type="ECO:0000256" key="5">
    <source>
        <dbReference type="ARBA" id="ARBA00023136"/>
    </source>
</evidence>
<dbReference type="Gene3D" id="3.30.70.120">
    <property type="match status" value="1"/>
</dbReference>
<evidence type="ECO:0000256" key="3">
    <source>
        <dbReference type="ARBA" id="ARBA00022692"/>
    </source>
</evidence>
<feature type="transmembrane region" description="Helical" evidence="6">
    <location>
        <begin position="75"/>
        <end position="91"/>
    </location>
</feature>
<dbReference type="PANTHER" id="PTHR33545:SF9">
    <property type="entry name" value="UPF0750 MEMBRANE PROTEIN YITE"/>
    <property type="match status" value="1"/>
</dbReference>
<keyword evidence="5 6" id="KW-0472">Membrane</keyword>
<comment type="caution">
    <text evidence="8">The sequence shown here is derived from an EMBL/GenBank/DDBJ whole genome shotgun (WGS) entry which is preliminary data.</text>
</comment>
<evidence type="ECO:0000256" key="1">
    <source>
        <dbReference type="ARBA" id="ARBA00004651"/>
    </source>
</evidence>
<dbReference type="InterPro" id="IPR019264">
    <property type="entry name" value="DUF2179"/>
</dbReference>
<dbReference type="Pfam" id="PF02588">
    <property type="entry name" value="YitT_membrane"/>
    <property type="match status" value="1"/>
</dbReference>
<dbReference type="AlphaFoldDB" id="A0A934UDV6"/>
<dbReference type="CDD" id="cd16380">
    <property type="entry name" value="YitT_C"/>
    <property type="match status" value="1"/>
</dbReference>
<sequence length="290" mass="31432">MKNRIRDLLFVTVGAFIAAIGINAMFLENRIVSGGLGGLSIATNELFGWSPGIFVMVANIPLLALCYFFLGKATFLKTVYGSLIFPVFISLTEKLPTITHNPLLASIFGGVIMGIGLGIVFLGNSSTGGTSIITQIIYNYSSLSLGVVMTIVDGIVVIIGLIAFDADTVMFSIISLITIGYVINIMLSGLKASKNVMIISRKQEQIKELITTTIERGVTEIPITGGFTGQQRHMIMTTLSTNEIPRLQKEIQNIDEAAFVIVMPASQVMGRGFSLTKDHHTMDEEVLYPM</sequence>
<dbReference type="InterPro" id="IPR051461">
    <property type="entry name" value="UPF0750_membrane"/>
</dbReference>
<dbReference type="RefSeq" id="WP_199567992.1">
    <property type="nucleotide sequence ID" value="NZ_JAENBP010000006.1"/>
</dbReference>
<evidence type="ECO:0000259" key="7">
    <source>
        <dbReference type="Pfam" id="PF10035"/>
    </source>
</evidence>
<evidence type="ECO:0000256" key="6">
    <source>
        <dbReference type="SAM" id="Phobius"/>
    </source>
</evidence>
<proteinExistence type="predicted"/>
<evidence type="ECO:0000256" key="2">
    <source>
        <dbReference type="ARBA" id="ARBA00022475"/>
    </source>
</evidence>
<feature type="transmembrane region" description="Helical" evidence="6">
    <location>
        <begin position="103"/>
        <end position="122"/>
    </location>
</feature>
<keyword evidence="9" id="KW-1185">Reference proteome</keyword>
<accession>A0A934UDV6</accession>
<dbReference type="EMBL" id="JAENBP010000006">
    <property type="protein sequence ID" value="MBJ8350073.1"/>
    <property type="molecule type" value="Genomic_DNA"/>
</dbReference>
<dbReference type="Proteomes" id="UP000644875">
    <property type="component" value="Unassembled WGS sequence"/>
</dbReference>
<name>A0A934UDV6_9STRE</name>